<sequence>MFFSLKSPSSNLPFLSFESKPPKSPQRSPLLLLYYPSSKLVFIKLPKHHQIATVGGGVPLLEPPKGGCLFLILLPFFS</sequence>
<accession>A0A7J9LF43</accession>
<name>A0A7J9LF43_GOSSC</name>
<gene>
    <name evidence="2" type="ORF">Goshw_009885</name>
</gene>
<protein>
    <submittedName>
        <fullName evidence="2">Uncharacterized protein</fullName>
    </submittedName>
</protein>
<dbReference type="AlphaFoldDB" id="A0A7J9LF43"/>
<feature type="compositionally biased region" description="Polar residues" evidence="1">
    <location>
        <begin position="1"/>
        <end position="13"/>
    </location>
</feature>
<organism evidence="2 3">
    <name type="scientific">Gossypium schwendimanii</name>
    <name type="common">Cotton</name>
    <dbReference type="NCBI Taxonomy" id="34291"/>
    <lineage>
        <taxon>Eukaryota</taxon>
        <taxon>Viridiplantae</taxon>
        <taxon>Streptophyta</taxon>
        <taxon>Embryophyta</taxon>
        <taxon>Tracheophyta</taxon>
        <taxon>Spermatophyta</taxon>
        <taxon>Magnoliopsida</taxon>
        <taxon>eudicotyledons</taxon>
        <taxon>Gunneridae</taxon>
        <taxon>Pentapetalae</taxon>
        <taxon>rosids</taxon>
        <taxon>malvids</taxon>
        <taxon>Malvales</taxon>
        <taxon>Malvaceae</taxon>
        <taxon>Malvoideae</taxon>
        <taxon>Gossypium</taxon>
    </lineage>
</organism>
<feature type="non-terminal residue" evidence="2">
    <location>
        <position position="1"/>
    </location>
</feature>
<keyword evidence="3" id="KW-1185">Reference proteome</keyword>
<evidence type="ECO:0000313" key="2">
    <source>
        <dbReference type="EMBL" id="MBA0857271.1"/>
    </source>
</evidence>
<dbReference type="EMBL" id="JABFAF010000006">
    <property type="protein sequence ID" value="MBA0857271.1"/>
    <property type="molecule type" value="Genomic_DNA"/>
</dbReference>
<feature type="region of interest" description="Disordered" evidence="1">
    <location>
        <begin position="1"/>
        <end position="26"/>
    </location>
</feature>
<dbReference type="Proteomes" id="UP000593576">
    <property type="component" value="Unassembled WGS sequence"/>
</dbReference>
<evidence type="ECO:0000313" key="3">
    <source>
        <dbReference type="Proteomes" id="UP000593576"/>
    </source>
</evidence>
<evidence type="ECO:0000256" key="1">
    <source>
        <dbReference type="SAM" id="MobiDB-lite"/>
    </source>
</evidence>
<reference evidence="2 3" key="1">
    <citation type="journal article" date="2019" name="Genome Biol. Evol.">
        <title>Insights into the evolution of the New World diploid cottons (Gossypium, subgenus Houzingenia) based on genome sequencing.</title>
        <authorList>
            <person name="Grover C.E."/>
            <person name="Arick M.A. 2nd"/>
            <person name="Thrash A."/>
            <person name="Conover J.L."/>
            <person name="Sanders W.S."/>
            <person name="Peterson D.G."/>
            <person name="Frelichowski J.E."/>
            <person name="Scheffler J.A."/>
            <person name="Scheffler B.E."/>
            <person name="Wendel J.F."/>
        </authorList>
    </citation>
    <scope>NUCLEOTIDE SEQUENCE [LARGE SCALE GENOMIC DNA]</scope>
    <source>
        <strain evidence="2">1</strain>
        <tissue evidence="2">Leaf</tissue>
    </source>
</reference>
<comment type="caution">
    <text evidence="2">The sequence shown here is derived from an EMBL/GenBank/DDBJ whole genome shotgun (WGS) entry which is preliminary data.</text>
</comment>
<proteinExistence type="predicted"/>